<evidence type="ECO:0000313" key="1">
    <source>
        <dbReference type="EMBL" id="CAS00662.1"/>
    </source>
</evidence>
<gene>
    <name evidence="1 3" type="ORF">CBG27199</name>
    <name evidence="1" type="ORF">CBG_27199</name>
</gene>
<reference evidence="1 2" key="1">
    <citation type="journal article" date="2003" name="PLoS Biol.">
        <title>The genome sequence of Caenorhabditis briggsae: a platform for comparative genomics.</title>
        <authorList>
            <person name="Stein L.D."/>
            <person name="Bao Z."/>
            <person name="Blasiar D."/>
            <person name="Blumenthal T."/>
            <person name="Brent M.R."/>
            <person name="Chen N."/>
            <person name="Chinwalla A."/>
            <person name="Clarke L."/>
            <person name="Clee C."/>
            <person name="Coghlan A."/>
            <person name="Coulson A."/>
            <person name="D'Eustachio P."/>
            <person name="Fitch D.H."/>
            <person name="Fulton L.A."/>
            <person name="Fulton R.E."/>
            <person name="Griffiths-Jones S."/>
            <person name="Harris T.W."/>
            <person name="Hillier L.W."/>
            <person name="Kamath R."/>
            <person name="Kuwabara P.E."/>
            <person name="Mardis E.R."/>
            <person name="Marra M.A."/>
            <person name="Miner T.L."/>
            <person name="Minx P."/>
            <person name="Mullikin J.C."/>
            <person name="Plumb R.W."/>
            <person name="Rogers J."/>
            <person name="Schein J.E."/>
            <person name="Sohrmann M."/>
            <person name="Spieth J."/>
            <person name="Stajich J.E."/>
            <person name="Wei C."/>
            <person name="Willey D."/>
            <person name="Wilson R.K."/>
            <person name="Durbin R."/>
            <person name="Waterston R.H."/>
        </authorList>
    </citation>
    <scope>NUCLEOTIDE SEQUENCE [LARGE SCALE GENOMIC DNA]</scope>
    <source>
        <strain evidence="1 2">AF16</strain>
    </source>
</reference>
<dbReference type="EMBL" id="HE601047">
    <property type="protein sequence ID" value="CAS00662.1"/>
    <property type="molecule type" value="Genomic_DNA"/>
</dbReference>
<dbReference type="AlphaFoldDB" id="B6IL29"/>
<name>B6IL29_CAEBR</name>
<dbReference type="WormBase" id="CBG27199">
    <property type="protein sequence ID" value="CBP48547"/>
    <property type="gene ID" value="WBGene00088613"/>
</dbReference>
<dbReference type="Proteomes" id="UP000008549">
    <property type="component" value="Unassembled WGS sequence"/>
</dbReference>
<dbReference type="HOGENOM" id="CLU_2040161_0_0_1"/>
<evidence type="ECO:0000313" key="3">
    <source>
        <dbReference type="WormBase" id="CBG27199"/>
    </source>
</evidence>
<dbReference type="InParanoid" id="B6IL29"/>
<dbReference type="GeneID" id="68918656"/>
<dbReference type="RefSeq" id="XP_045100221.1">
    <property type="nucleotide sequence ID" value="XM_045238023.1"/>
</dbReference>
<organism evidence="1 2">
    <name type="scientific">Caenorhabditis briggsae</name>
    <dbReference type="NCBI Taxonomy" id="6238"/>
    <lineage>
        <taxon>Eukaryota</taxon>
        <taxon>Metazoa</taxon>
        <taxon>Ecdysozoa</taxon>
        <taxon>Nematoda</taxon>
        <taxon>Chromadorea</taxon>
        <taxon>Rhabditida</taxon>
        <taxon>Rhabditina</taxon>
        <taxon>Rhabditomorpha</taxon>
        <taxon>Rhabditoidea</taxon>
        <taxon>Rhabditidae</taxon>
        <taxon>Peloderinae</taxon>
        <taxon>Caenorhabditis</taxon>
    </lineage>
</organism>
<reference evidence="1 2" key="2">
    <citation type="journal article" date="2011" name="PLoS Genet.">
        <title>Caenorhabditis briggsae recombinant inbred line genotypes reveal inter-strain incompatibility and the evolution of recombination.</title>
        <authorList>
            <person name="Ross J.A."/>
            <person name="Koboldt D.C."/>
            <person name="Staisch J.E."/>
            <person name="Chamberlin H.M."/>
            <person name="Gupta B.P."/>
            <person name="Miller R.D."/>
            <person name="Baird S.E."/>
            <person name="Haag E.S."/>
        </authorList>
    </citation>
    <scope>NUCLEOTIDE SEQUENCE [LARGE SCALE GENOMIC DNA]</scope>
    <source>
        <strain evidence="1 2">AF16</strain>
    </source>
</reference>
<evidence type="ECO:0000313" key="2">
    <source>
        <dbReference type="Proteomes" id="UP000008549"/>
    </source>
</evidence>
<protein>
    <submittedName>
        <fullName evidence="1">Protein CBG27199</fullName>
    </submittedName>
</protein>
<dbReference type="CTD" id="68918656"/>
<proteinExistence type="predicted"/>
<accession>B6IL29</accession>
<sequence>MSFERALADHTQAFAFFHPLYTADKSVIRRFRRLRYRPLLLRLPVPNHFLLFLFSGPLRRCLRVFDAAVRAVSEREEKLRDIREHGKTHRLLLRIVGFVLCRRTEWIKWTVGLSAFCSRNQ</sequence>
<dbReference type="KEGG" id="cbr:CBG_27199"/>
<keyword evidence="2" id="KW-1185">Reference proteome</keyword>